<proteinExistence type="inferred from homology"/>
<keyword evidence="11" id="KW-0496">Mitochondrion</keyword>
<dbReference type="InterPro" id="IPR002016">
    <property type="entry name" value="Haem_peroxidase"/>
</dbReference>
<evidence type="ECO:0000256" key="10">
    <source>
        <dbReference type="ARBA" id="ARBA00023004"/>
    </source>
</evidence>
<dbReference type="AlphaFoldDB" id="A0A9C7UQX1"/>
<reference evidence="17" key="1">
    <citation type="journal article" date="2022" name="Proc. Natl. Acad. Sci. U.S.A.">
        <title>Life cycle and functional genomics of the unicellular red alga Galdieria for elucidating algal and plant evolution and industrial use.</title>
        <authorList>
            <person name="Hirooka S."/>
            <person name="Itabashi T."/>
            <person name="Ichinose T.M."/>
            <person name="Onuma R."/>
            <person name="Fujiwara T."/>
            <person name="Yamashita S."/>
            <person name="Jong L.W."/>
            <person name="Tomita R."/>
            <person name="Iwane A.H."/>
            <person name="Miyagishima S.Y."/>
        </authorList>
    </citation>
    <scope>NUCLEOTIDE SEQUENCE</scope>
    <source>
        <strain evidence="17">NBRC 102759</strain>
    </source>
</reference>
<keyword evidence="19" id="KW-1185">Reference proteome</keyword>
<dbReference type="OrthoDB" id="2859658at2759"/>
<comment type="function">
    <text evidence="1">Destroys radicals which are normally produced within the cells and which are toxic to biological systems.</text>
</comment>
<protein>
    <recommendedName>
        <fullName evidence="13">Cytochrome c peroxidase, mitochondrial</fullName>
        <ecNumber evidence="12">1.11.1.5</ecNumber>
    </recommendedName>
</protein>
<evidence type="ECO:0000313" key="18">
    <source>
        <dbReference type="EMBL" id="GJQ12916.1"/>
    </source>
</evidence>
<evidence type="ECO:0000256" key="11">
    <source>
        <dbReference type="ARBA" id="ARBA00023128"/>
    </source>
</evidence>
<dbReference type="Gene3D" id="1.10.420.10">
    <property type="entry name" value="Peroxidase, domain 2"/>
    <property type="match status" value="1"/>
</dbReference>
<dbReference type="InterPro" id="IPR044831">
    <property type="entry name" value="Ccp1-like"/>
</dbReference>
<dbReference type="Proteomes" id="UP001061958">
    <property type="component" value="Unassembled WGS sequence"/>
</dbReference>
<evidence type="ECO:0000256" key="14">
    <source>
        <dbReference type="ARBA" id="ARBA00049265"/>
    </source>
</evidence>
<name>A0A9C7UQX1_9RHOD</name>
<organism evidence="17 19">
    <name type="scientific">Galdieria partita</name>
    <dbReference type="NCBI Taxonomy" id="83374"/>
    <lineage>
        <taxon>Eukaryota</taxon>
        <taxon>Rhodophyta</taxon>
        <taxon>Bangiophyceae</taxon>
        <taxon>Galdieriales</taxon>
        <taxon>Galdieriaceae</taxon>
        <taxon>Galdieria</taxon>
    </lineage>
</organism>
<comment type="caution">
    <text evidence="17">The sequence shown here is derived from an EMBL/GenBank/DDBJ whole genome shotgun (WGS) entry which is preliminary data.</text>
</comment>
<dbReference type="PROSITE" id="PS00435">
    <property type="entry name" value="PEROXIDASE_1"/>
    <property type="match status" value="1"/>
</dbReference>
<accession>A0A9C7UQX1</accession>
<dbReference type="GO" id="GO:0005759">
    <property type="term" value="C:mitochondrial matrix"/>
    <property type="evidence" value="ECO:0007669"/>
    <property type="project" value="UniProtKB-SubCell"/>
</dbReference>
<dbReference type="PRINTS" id="PR00459">
    <property type="entry name" value="ASPEROXIDASE"/>
</dbReference>
<feature type="domain" description="Plant heme peroxidase family profile" evidence="16">
    <location>
        <begin position="90"/>
        <end position="357"/>
    </location>
</feature>
<evidence type="ECO:0000313" key="17">
    <source>
        <dbReference type="EMBL" id="GJQ12308.1"/>
    </source>
</evidence>
<dbReference type="Pfam" id="PF00141">
    <property type="entry name" value="peroxidase"/>
    <property type="match status" value="1"/>
</dbReference>
<evidence type="ECO:0000256" key="4">
    <source>
        <dbReference type="ARBA" id="ARBA00005997"/>
    </source>
</evidence>
<evidence type="ECO:0000256" key="1">
    <source>
        <dbReference type="ARBA" id="ARBA00003917"/>
    </source>
</evidence>
<dbReference type="PROSITE" id="PS50873">
    <property type="entry name" value="PEROXIDASE_4"/>
    <property type="match status" value="1"/>
</dbReference>
<sequence>MYRQCLKRALKSRSLVSETVGYWKGSTRYFNNSAGTQGNYWKSSVKKLSAAVTIGAAVAAFYGVERQRTSPISCKEAETPAKGSVNYDKVREAIVKVIEVDDNIAPAMLRLAWHSSGSYDKKTNTGGSDGATMRFSPEKDYAANAGLFRARDALEPVKKQFPEITYADLWTLAGVVAVEEMGGPKVAWRPGRRDAVSGQECPPDGRLPDADKGTLSGTVQHIRDIFYRMGFNDQEIVALVGAHAVGHTHKQFSGYDGPWTRAPTTFSNELFRELLENKWTLRKWNGPDMFEDPTGEIIMLPTDMALTWDKEFRKYVEAYAADQDRFFEDFAKAFQKLEELGVRAFQEEAKKKRGWFS</sequence>
<dbReference type="GO" id="GO:0034599">
    <property type="term" value="P:cellular response to oxidative stress"/>
    <property type="evidence" value="ECO:0007669"/>
    <property type="project" value="InterPro"/>
</dbReference>
<dbReference type="EC" id="1.11.1.5" evidence="12"/>
<dbReference type="PANTHER" id="PTHR31356:SF58">
    <property type="entry name" value="CYTOCHROME C PEROXIDASE, MITOCHONDRIAL"/>
    <property type="match status" value="1"/>
</dbReference>
<dbReference type="GO" id="GO:0000302">
    <property type="term" value="P:response to reactive oxygen species"/>
    <property type="evidence" value="ECO:0007669"/>
    <property type="project" value="TreeGrafter"/>
</dbReference>
<keyword evidence="6" id="KW-0349">Heme</keyword>
<dbReference type="PROSITE" id="PS00436">
    <property type="entry name" value="PEROXIDASE_2"/>
    <property type="match status" value="1"/>
</dbReference>
<gene>
    <name evidence="17" type="ORF">GpartN1_g4099.t1</name>
    <name evidence="18" type="ORF">GpartN1_g4707.t1</name>
</gene>
<keyword evidence="7" id="KW-0479">Metal-binding</keyword>
<dbReference type="GO" id="GO:0005758">
    <property type="term" value="C:mitochondrial intermembrane space"/>
    <property type="evidence" value="ECO:0007669"/>
    <property type="project" value="UniProtKB-SubCell"/>
</dbReference>
<dbReference type="PRINTS" id="PR00458">
    <property type="entry name" value="PEROXIDASE"/>
</dbReference>
<evidence type="ECO:0000256" key="2">
    <source>
        <dbReference type="ARBA" id="ARBA00004305"/>
    </source>
</evidence>
<dbReference type="InterPro" id="IPR019793">
    <property type="entry name" value="Peroxidases_heam-ligand_BS"/>
</dbReference>
<evidence type="ECO:0000256" key="13">
    <source>
        <dbReference type="ARBA" id="ARBA00040313"/>
    </source>
</evidence>
<dbReference type="GO" id="GO:0020037">
    <property type="term" value="F:heme binding"/>
    <property type="evidence" value="ECO:0007669"/>
    <property type="project" value="InterPro"/>
</dbReference>
<dbReference type="GO" id="GO:0042744">
    <property type="term" value="P:hydrogen peroxide catabolic process"/>
    <property type="evidence" value="ECO:0007669"/>
    <property type="project" value="TreeGrafter"/>
</dbReference>
<dbReference type="Gene3D" id="1.10.520.10">
    <property type="match status" value="1"/>
</dbReference>
<evidence type="ECO:0000256" key="5">
    <source>
        <dbReference type="ARBA" id="ARBA00022559"/>
    </source>
</evidence>
<dbReference type="EMBL" id="BQMJ01000032">
    <property type="protein sequence ID" value="GJQ12308.1"/>
    <property type="molecule type" value="Genomic_DNA"/>
</dbReference>
<reference evidence="17" key="2">
    <citation type="submission" date="2022-01" db="EMBL/GenBank/DDBJ databases">
        <authorList>
            <person name="Hirooka S."/>
            <person name="Miyagishima S.Y."/>
        </authorList>
    </citation>
    <scope>NUCLEOTIDE SEQUENCE</scope>
    <source>
        <strain evidence="17">NBRC 102759</strain>
    </source>
</reference>
<evidence type="ECO:0000256" key="3">
    <source>
        <dbReference type="ARBA" id="ARBA00004569"/>
    </source>
</evidence>
<dbReference type="InterPro" id="IPR002207">
    <property type="entry name" value="Peroxidase_I"/>
</dbReference>
<evidence type="ECO:0000313" key="19">
    <source>
        <dbReference type="Proteomes" id="UP001061958"/>
    </source>
</evidence>
<dbReference type="EMBL" id="BQMJ01000038">
    <property type="protein sequence ID" value="GJQ12916.1"/>
    <property type="molecule type" value="Genomic_DNA"/>
</dbReference>
<dbReference type="SUPFAM" id="SSF48113">
    <property type="entry name" value="Heme-dependent peroxidases"/>
    <property type="match status" value="1"/>
</dbReference>
<keyword evidence="8" id="KW-0809">Transit peptide</keyword>
<dbReference type="FunFam" id="1.10.520.10:FF:000005">
    <property type="entry name" value="Cytochrome c peroxidase"/>
    <property type="match status" value="1"/>
</dbReference>
<dbReference type="CDD" id="cd00691">
    <property type="entry name" value="ascorbate_peroxidase"/>
    <property type="match status" value="1"/>
</dbReference>
<evidence type="ECO:0000256" key="7">
    <source>
        <dbReference type="ARBA" id="ARBA00022723"/>
    </source>
</evidence>
<dbReference type="PANTHER" id="PTHR31356">
    <property type="entry name" value="THYLAKOID LUMENAL 29 KDA PROTEIN, CHLOROPLASTIC-RELATED"/>
    <property type="match status" value="1"/>
</dbReference>
<comment type="similarity">
    <text evidence="4">Belongs to the peroxidase family. Cytochrome c peroxidase subfamily.</text>
</comment>
<evidence type="ECO:0000259" key="16">
    <source>
        <dbReference type="PROSITE" id="PS50873"/>
    </source>
</evidence>
<evidence type="ECO:0000256" key="12">
    <source>
        <dbReference type="ARBA" id="ARBA00039063"/>
    </source>
</evidence>
<evidence type="ECO:0000256" key="15">
    <source>
        <dbReference type="SAM" id="MobiDB-lite"/>
    </source>
</evidence>
<keyword evidence="5" id="KW-0575">Peroxidase</keyword>
<keyword evidence="10" id="KW-0408">Iron</keyword>
<evidence type="ECO:0000256" key="8">
    <source>
        <dbReference type="ARBA" id="ARBA00022946"/>
    </source>
</evidence>
<feature type="region of interest" description="Disordered" evidence="15">
    <location>
        <begin position="189"/>
        <end position="213"/>
    </location>
</feature>
<dbReference type="GO" id="GO:0046872">
    <property type="term" value="F:metal ion binding"/>
    <property type="evidence" value="ECO:0007669"/>
    <property type="project" value="UniProtKB-KW"/>
</dbReference>
<keyword evidence="9" id="KW-0560">Oxidoreductase</keyword>
<dbReference type="GO" id="GO:0004130">
    <property type="term" value="F:cytochrome-c peroxidase activity"/>
    <property type="evidence" value="ECO:0007669"/>
    <property type="project" value="UniProtKB-EC"/>
</dbReference>
<dbReference type="InterPro" id="IPR010255">
    <property type="entry name" value="Haem_peroxidase_sf"/>
</dbReference>
<evidence type="ECO:0000256" key="9">
    <source>
        <dbReference type="ARBA" id="ARBA00023002"/>
    </source>
</evidence>
<comment type="subcellular location">
    <subcellularLocation>
        <location evidence="3">Mitochondrion intermembrane space</location>
    </subcellularLocation>
    <subcellularLocation>
        <location evidence="2">Mitochondrion matrix</location>
    </subcellularLocation>
</comment>
<evidence type="ECO:0000256" key="6">
    <source>
        <dbReference type="ARBA" id="ARBA00022617"/>
    </source>
</evidence>
<comment type="catalytic activity">
    <reaction evidence="14">
        <text>2 Fe(II)-[cytochrome c] + H2O2 + 2 H(+) = 2 Fe(III)-[cytochrome c] + 2 H2O</text>
        <dbReference type="Rhea" id="RHEA:16581"/>
        <dbReference type="Rhea" id="RHEA-COMP:10350"/>
        <dbReference type="Rhea" id="RHEA-COMP:14399"/>
        <dbReference type="ChEBI" id="CHEBI:15377"/>
        <dbReference type="ChEBI" id="CHEBI:15378"/>
        <dbReference type="ChEBI" id="CHEBI:16240"/>
        <dbReference type="ChEBI" id="CHEBI:29033"/>
        <dbReference type="ChEBI" id="CHEBI:29034"/>
        <dbReference type="EC" id="1.11.1.5"/>
    </reaction>
</comment>
<dbReference type="InterPro" id="IPR019794">
    <property type="entry name" value="Peroxidases_AS"/>
</dbReference>
<dbReference type="FunFam" id="1.10.420.10:FF:000009">
    <property type="entry name" value="Ascorbate peroxidase"/>
    <property type="match status" value="1"/>
</dbReference>